<dbReference type="Proteomes" id="UP000019151">
    <property type="component" value="Plasmid 1"/>
</dbReference>
<dbReference type="HOGENOM" id="CLU_942529_0_0_0"/>
<dbReference type="AlphaFoldDB" id="W0RRF2"/>
<sequence length="295" mass="31428">MSAERARPALRAIRREPLLLDDRLVAARLDGPLPAETARWARAWLVCWFAALAADERYGRDEPWEIAVPLDAVALPKGAGDAARQRLVLQALVDAGVASVHEETRGRRSVRVARLAAEVFAEHPAALGVAWETVVARCGAEPAALLVMRTLAELIVPLDGIAAVPRRDLVSRTGYQQKQVRIALRRLVAADLLTADGDVGTTARYRLTPRALGRQWVGETLPEPAPEPVRVPTDARHASDITTPPAARSTDDGVQVVIGGATLTVAPGASFEIGAGVAARLEVGPDGRPRLVVGP</sequence>
<organism evidence="2 3">
    <name type="scientific">Gemmatirosa kalamazoonensis</name>
    <dbReference type="NCBI Taxonomy" id="861299"/>
    <lineage>
        <taxon>Bacteria</taxon>
        <taxon>Pseudomonadati</taxon>
        <taxon>Gemmatimonadota</taxon>
        <taxon>Gemmatimonadia</taxon>
        <taxon>Gemmatimonadales</taxon>
        <taxon>Gemmatimonadaceae</taxon>
        <taxon>Gemmatirosa</taxon>
    </lineage>
</organism>
<dbReference type="EMBL" id="CP007129">
    <property type="protein sequence ID" value="AHG93042.1"/>
    <property type="molecule type" value="Genomic_DNA"/>
</dbReference>
<accession>W0RRF2</accession>
<dbReference type="RefSeq" id="WP_025414353.1">
    <property type="nucleotide sequence ID" value="NZ_CP007129.1"/>
</dbReference>
<evidence type="ECO:0000313" key="2">
    <source>
        <dbReference type="EMBL" id="AHG93042.1"/>
    </source>
</evidence>
<keyword evidence="2" id="KW-0614">Plasmid</keyword>
<protein>
    <submittedName>
        <fullName evidence="2">Uncharacterized protein</fullName>
    </submittedName>
</protein>
<evidence type="ECO:0000313" key="3">
    <source>
        <dbReference type="Proteomes" id="UP000019151"/>
    </source>
</evidence>
<keyword evidence="3" id="KW-1185">Reference proteome</keyword>
<proteinExistence type="predicted"/>
<dbReference type="KEGG" id="gba:J421_5507"/>
<geneLocation type="plasmid" evidence="2 3">
    <name>1</name>
</geneLocation>
<dbReference type="Gene3D" id="1.10.10.10">
    <property type="entry name" value="Winged helix-like DNA-binding domain superfamily/Winged helix DNA-binding domain"/>
    <property type="match status" value="1"/>
</dbReference>
<name>W0RRF2_9BACT</name>
<dbReference type="InParanoid" id="W0RRF2"/>
<evidence type="ECO:0000256" key="1">
    <source>
        <dbReference type="SAM" id="MobiDB-lite"/>
    </source>
</evidence>
<gene>
    <name evidence="2" type="ORF">J421_5507</name>
</gene>
<dbReference type="InterPro" id="IPR036388">
    <property type="entry name" value="WH-like_DNA-bd_sf"/>
</dbReference>
<feature type="region of interest" description="Disordered" evidence="1">
    <location>
        <begin position="221"/>
        <end position="250"/>
    </location>
</feature>
<reference evidence="2 3" key="1">
    <citation type="journal article" date="2014" name="Genome Announc.">
        <title>Genome Sequence and Methylome of Soil Bacterium Gemmatirosa kalamazoonensis KBS708T, a Member of the Rarely Cultivated Gemmatimonadetes Phylum.</title>
        <authorList>
            <person name="Debruyn J.M."/>
            <person name="Radosevich M."/>
            <person name="Wommack K.E."/>
            <person name="Polson S.W."/>
            <person name="Hauser L.J."/>
            <person name="Fawaz M.N."/>
            <person name="Korlach J."/>
            <person name="Tsai Y.C."/>
        </authorList>
    </citation>
    <scope>NUCLEOTIDE SEQUENCE [LARGE SCALE GENOMIC DNA]</scope>
    <source>
        <strain evidence="2 3">KBS708</strain>
        <plasmid evidence="3">Plasmid 1</plasmid>
    </source>
</reference>